<dbReference type="GO" id="GO:0051301">
    <property type="term" value="P:cell division"/>
    <property type="evidence" value="ECO:0007669"/>
    <property type="project" value="UniProtKB-KW"/>
</dbReference>
<feature type="coiled-coil region" evidence="1">
    <location>
        <begin position="136"/>
        <end position="163"/>
    </location>
</feature>
<feature type="compositionally biased region" description="Polar residues" evidence="2">
    <location>
        <begin position="1"/>
        <end position="11"/>
    </location>
</feature>
<keyword evidence="3" id="KW-0131">Cell cycle</keyword>
<comment type="caution">
    <text evidence="3">The sequence shown here is derived from an EMBL/GenBank/DDBJ whole genome shotgun (WGS) entry which is preliminary data.</text>
</comment>
<feature type="compositionally biased region" description="Polar residues" evidence="2">
    <location>
        <begin position="21"/>
        <end position="34"/>
    </location>
</feature>
<feature type="compositionally biased region" description="Low complexity" evidence="2">
    <location>
        <begin position="43"/>
        <end position="52"/>
    </location>
</feature>
<proteinExistence type="predicted"/>
<evidence type="ECO:0000256" key="1">
    <source>
        <dbReference type="SAM" id="Coils"/>
    </source>
</evidence>
<accession>A0A087EC12</accession>
<evidence type="ECO:0000313" key="4">
    <source>
        <dbReference type="Proteomes" id="UP000029055"/>
    </source>
</evidence>
<reference evidence="3 4" key="1">
    <citation type="submission" date="2014-03" db="EMBL/GenBank/DDBJ databases">
        <title>Genomics of Bifidobacteria.</title>
        <authorList>
            <person name="Ventura M."/>
            <person name="Milani C."/>
            <person name="Lugli G.A."/>
        </authorList>
    </citation>
    <scope>NUCLEOTIDE SEQUENCE [LARGE SCALE GENOMIC DNA]</scope>
    <source>
        <strain evidence="3 4">LMG 11597</strain>
    </source>
</reference>
<dbReference type="Proteomes" id="UP000029055">
    <property type="component" value="Unassembled WGS sequence"/>
</dbReference>
<keyword evidence="1" id="KW-0175">Coiled coil</keyword>
<keyword evidence="3" id="KW-0132">Cell division</keyword>
<evidence type="ECO:0000313" key="3">
    <source>
        <dbReference type="EMBL" id="KFJ05313.1"/>
    </source>
</evidence>
<dbReference type="STRING" id="77635.BISU_1434"/>
<dbReference type="AlphaFoldDB" id="A0A087EC12"/>
<dbReference type="RefSeq" id="WP_024464379.1">
    <property type="nucleotide sequence ID" value="NZ_CP062939.1"/>
</dbReference>
<feature type="region of interest" description="Disordered" evidence="2">
    <location>
        <begin position="1"/>
        <end position="83"/>
    </location>
</feature>
<sequence length="265" mass="28910">MADTNAVNDSDYSAGEPADDTTGSMRSNLGNQPIRNVGESPDAGGSAQAQGRGRVHDLFPMSSLPDLRETADTDMPDSAQSRSRAEFTTVYDILDHLEEALHEAKGSLFSPGTVKVDRIEFEDRIDELKNKLPVQLERASSLMRESERRLENAQSQSNAIIASAQSRAAQMVQEAQDQAQFLAGQENVTELARQKARAILDQAQAKAEQLTRGANQYCATVMSGLQEQLGKLGHDVQAGLDVLSERQQTAAEQLPHLDRTDYPEG</sequence>
<dbReference type="EMBL" id="JGZR01000001">
    <property type="protein sequence ID" value="KFJ05313.1"/>
    <property type="molecule type" value="Genomic_DNA"/>
</dbReference>
<keyword evidence="4" id="KW-1185">Reference proteome</keyword>
<organism evidence="3 4">
    <name type="scientific">Bifidobacterium subtile</name>
    <dbReference type="NCBI Taxonomy" id="77635"/>
    <lineage>
        <taxon>Bacteria</taxon>
        <taxon>Bacillati</taxon>
        <taxon>Actinomycetota</taxon>
        <taxon>Actinomycetes</taxon>
        <taxon>Bifidobacteriales</taxon>
        <taxon>Bifidobacteriaceae</taxon>
        <taxon>Bifidobacterium</taxon>
    </lineage>
</organism>
<feature type="region of interest" description="Disordered" evidence="2">
    <location>
        <begin position="244"/>
        <end position="265"/>
    </location>
</feature>
<name>A0A087EC12_9BIFI</name>
<dbReference type="CDD" id="cd06503">
    <property type="entry name" value="ATP-synt_Fo_b"/>
    <property type="match status" value="1"/>
</dbReference>
<dbReference type="eggNOG" id="ENOG5033EHP">
    <property type="taxonomic scope" value="Bacteria"/>
</dbReference>
<feature type="compositionally biased region" description="Basic and acidic residues" evidence="2">
    <location>
        <begin position="255"/>
        <end position="265"/>
    </location>
</feature>
<gene>
    <name evidence="3" type="ORF">BISU_1434</name>
</gene>
<protein>
    <submittedName>
        <fullName evidence="3">Cell division protein</fullName>
    </submittedName>
</protein>
<evidence type="ECO:0000256" key="2">
    <source>
        <dbReference type="SAM" id="MobiDB-lite"/>
    </source>
</evidence>